<dbReference type="OrthoDB" id="5376498at2759"/>
<evidence type="ECO:0000313" key="3">
    <source>
        <dbReference type="Proteomes" id="UP000250140"/>
    </source>
</evidence>
<dbReference type="AlphaFoldDB" id="A0A8E2F991"/>
<feature type="region of interest" description="Disordered" evidence="1">
    <location>
        <begin position="136"/>
        <end position="157"/>
    </location>
</feature>
<accession>A0A8E2F991</accession>
<feature type="compositionally biased region" description="Acidic residues" evidence="1">
    <location>
        <begin position="138"/>
        <end position="151"/>
    </location>
</feature>
<evidence type="ECO:0000313" key="2">
    <source>
        <dbReference type="EMBL" id="OCL12804.1"/>
    </source>
</evidence>
<organism evidence="2 3">
    <name type="scientific">Glonium stellatum</name>
    <dbReference type="NCBI Taxonomy" id="574774"/>
    <lineage>
        <taxon>Eukaryota</taxon>
        <taxon>Fungi</taxon>
        <taxon>Dikarya</taxon>
        <taxon>Ascomycota</taxon>
        <taxon>Pezizomycotina</taxon>
        <taxon>Dothideomycetes</taxon>
        <taxon>Pleosporomycetidae</taxon>
        <taxon>Gloniales</taxon>
        <taxon>Gloniaceae</taxon>
        <taxon>Glonium</taxon>
    </lineage>
</organism>
<proteinExistence type="predicted"/>
<keyword evidence="3" id="KW-1185">Reference proteome</keyword>
<feature type="region of interest" description="Disordered" evidence="1">
    <location>
        <begin position="86"/>
        <end position="113"/>
    </location>
</feature>
<evidence type="ECO:0000256" key="1">
    <source>
        <dbReference type="SAM" id="MobiDB-lite"/>
    </source>
</evidence>
<dbReference type="Proteomes" id="UP000250140">
    <property type="component" value="Unassembled WGS sequence"/>
</dbReference>
<gene>
    <name evidence="2" type="ORF">AOQ84DRAFT_352331</name>
</gene>
<name>A0A8E2F991_9PEZI</name>
<protein>
    <submittedName>
        <fullName evidence="2">Uncharacterized protein</fullName>
    </submittedName>
</protein>
<dbReference type="EMBL" id="KV748829">
    <property type="protein sequence ID" value="OCL12804.1"/>
    <property type="molecule type" value="Genomic_DNA"/>
</dbReference>
<sequence length="188" mass="20355">MSTSTAPSPLTWTLRLKHHKTTVLLHCDPLQTFQSIKTALLAALNETNPTGTLNNRPLPSSPDEIILGRPVDLNNPERGFSLGEWEKARGGLDADESEGAGKGKGKRKSIAGEGMGTKDCLKGAGLRDGVVLAFRWGEEDEDEDEGEEDMEMGLGEKKENWDVVLPAYEDAYGVENTGDLGGRKEFVG</sequence>
<reference evidence="2 3" key="1">
    <citation type="journal article" date="2016" name="Nat. Commun.">
        <title>Ectomycorrhizal ecology is imprinted in the genome of the dominant symbiotic fungus Cenococcum geophilum.</title>
        <authorList>
            <consortium name="DOE Joint Genome Institute"/>
            <person name="Peter M."/>
            <person name="Kohler A."/>
            <person name="Ohm R.A."/>
            <person name="Kuo A."/>
            <person name="Krutzmann J."/>
            <person name="Morin E."/>
            <person name="Arend M."/>
            <person name="Barry K.W."/>
            <person name="Binder M."/>
            <person name="Choi C."/>
            <person name="Clum A."/>
            <person name="Copeland A."/>
            <person name="Grisel N."/>
            <person name="Haridas S."/>
            <person name="Kipfer T."/>
            <person name="LaButti K."/>
            <person name="Lindquist E."/>
            <person name="Lipzen A."/>
            <person name="Maire R."/>
            <person name="Meier B."/>
            <person name="Mihaltcheva S."/>
            <person name="Molinier V."/>
            <person name="Murat C."/>
            <person name="Poggeler S."/>
            <person name="Quandt C.A."/>
            <person name="Sperisen C."/>
            <person name="Tritt A."/>
            <person name="Tisserant E."/>
            <person name="Crous P.W."/>
            <person name="Henrissat B."/>
            <person name="Nehls U."/>
            <person name="Egli S."/>
            <person name="Spatafora J.W."/>
            <person name="Grigoriev I.V."/>
            <person name="Martin F.M."/>
        </authorList>
    </citation>
    <scope>NUCLEOTIDE SEQUENCE [LARGE SCALE GENOMIC DNA]</scope>
    <source>
        <strain evidence="2 3">CBS 207.34</strain>
    </source>
</reference>